<feature type="transmembrane region" description="Helical" evidence="6">
    <location>
        <begin position="113"/>
        <end position="131"/>
    </location>
</feature>
<evidence type="ECO:0000259" key="7">
    <source>
        <dbReference type="PROSITE" id="PS50850"/>
    </source>
</evidence>
<dbReference type="EMBL" id="SACP01000041">
    <property type="protein sequence ID" value="RVU13838.1"/>
    <property type="molecule type" value="Genomic_DNA"/>
</dbReference>
<evidence type="ECO:0000256" key="4">
    <source>
        <dbReference type="ARBA" id="ARBA00023136"/>
    </source>
</evidence>
<feature type="transmembrane region" description="Helical" evidence="6">
    <location>
        <begin position="434"/>
        <end position="453"/>
    </location>
</feature>
<gene>
    <name evidence="8" type="ORF">EOE48_26060</name>
</gene>
<feature type="transmembrane region" description="Helical" evidence="6">
    <location>
        <begin position="199"/>
        <end position="217"/>
    </location>
</feature>
<dbReference type="InterPro" id="IPR036259">
    <property type="entry name" value="MFS_trans_sf"/>
</dbReference>
<dbReference type="InterPro" id="IPR011701">
    <property type="entry name" value="MFS"/>
</dbReference>
<feature type="domain" description="Major facilitator superfamily (MFS) profile" evidence="7">
    <location>
        <begin position="47"/>
        <end position="457"/>
    </location>
</feature>
<evidence type="ECO:0000256" key="3">
    <source>
        <dbReference type="ARBA" id="ARBA00022989"/>
    </source>
</evidence>
<feature type="transmembrane region" description="Helical" evidence="6">
    <location>
        <begin position="282"/>
        <end position="302"/>
    </location>
</feature>
<accession>A0A437NV93</accession>
<dbReference type="PROSITE" id="PS50850">
    <property type="entry name" value="MFS"/>
    <property type="match status" value="1"/>
</dbReference>
<dbReference type="PANTHER" id="PTHR23508">
    <property type="entry name" value="CARBOXYLIC ACID TRANSPORTER PROTEIN HOMOLOG"/>
    <property type="match status" value="1"/>
</dbReference>
<dbReference type="SUPFAM" id="SSF103473">
    <property type="entry name" value="MFS general substrate transporter"/>
    <property type="match status" value="1"/>
</dbReference>
<feature type="transmembrane region" description="Helical" evidence="6">
    <location>
        <begin position="137"/>
        <end position="158"/>
    </location>
</feature>
<proteinExistence type="predicted"/>
<feature type="region of interest" description="Disordered" evidence="5">
    <location>
        <begin position="1"/>
        <end position="22"/>
    </location>
</feature>
<keyword evidence="9" id="KW-1185">Reference proteome</keyword>
<dbReference type="OrthoDB" id="9784658at2"/>
<protein>
    <submittedName>
        <fullName evidence="8">MFS transporter</fullName>
    </submittedName>
</protein>
<keyword evidence="3 6" id="KW-1133">Transmembrane helix</keyword>
<dbReference type="GO" id="GO:0046943">
    <property type="term" value="F:carboxylic acid transmembrane transporter activity"/>
    <property type="evidence" value="ECO:0007669"/>
    <property type="project" value="TreeGrafter"/>
</dbReference>
<dbReference type="InterPro" id="IPR020846">
    <property type="entry name" value="MFS_dom"/>
</dbReference>
<evidence type="ECO:0000313" key="9">
    <source>
        <dbReference type="Proteomes" id="UP000286997"/>
    </source>
</evidence>
<feature type="transmembrane region" description="Helical" evidence="6">
    <location>
        <begin position="322"/>
        <end position="339"/>
    </location>
</feature>
<feature type="transmembrane region" description="Helical" evidence="6">
    <location>
        <begin position="369"/>
        <end position="393"/>
    </location>
</feature>
<dbReference type="GO" id="GO:0005886">
    <property type="term" value="C:plasma membrane"/>
    <property type="evidence" value="ECO:0007669"/>
    <property type="project" value="TreeGrafter"/>
</dbReference>
<sequence length="465" mass="47713">MIAAAGGRGPQPAPVPARTGPGTAATTRIDVGHLIDAGPWAPFQRRAVLLAALTVIVVGFDSQLIGFAIPSLGRDWNLTGADFAPTVAAGLFGMALGSLLAGRVGDRAGRRRAIVICVTTFGAATAAAGLVDHLGSLAVLRFVTGLGIGGALPATATLAAEFAPRRHRTLVVTATVVCVPLGGMIAGLVAGLVLPSLEWHGLFLIGGGLTLAFALVLRRTLPESPRFLARHPERWDELARMLDRLDRPVPPRAVFVDPSEQRVSRGAGFRTLFTPERRRDTVGLCAAFFFCLLAVYSAFSWLPTMLIGDGLDEEMAGAGLTAYNLGGVVGALLCAVAITRFGSRRPQVLCCLGAAVTALLLRGDVGPTMLIVGFGLHGLFVNAVQTTLYVLGLSLHPTGLRASGAAMALGVGRLGAVLSALLGAAVIAAGGIDAFLAALAASMLGAGLSLLLMRRSVPPLGGPPS</sequence>
<evidence type="ECO:0000256" key="5">
    <source>
        <dbReference type="SAM" id="MobiDB-lite"/>
    </source>
</evidence>
<evidence type="ECO:0000256" key="6">
    <source>
        <dbReference type="SAM" id="Phobius"/>
    </source>
</evidence>
<organism evidence="8 9">
    <name type="scientific">Methylobacterium oryzihabitans</name>
    <dbReference type="NCBI Taxonomy" id="2499852"/>
    <lineage>
        <taxon>Bacteria</taxon>
        <taxon>Pseudomonadati</taxon>
        <taxon>Pseudomonadota</taxon>
        <taxon>Alphaproteobacteria</taxon>
        <taxon>Hyphomicrobiales</taxon>
        <taxon>Methylobacteriaceae</taxon>
        <taxon>Methylobacterium</taxon>
    </lineage>
</organism>
<evidence type="ECO:0000256" key="1">
    <source>
        <dbReference type="ARBA" id="ARBA00004141"/>
    </source>
</evidence>
<reference evidence="8 9" key="1">
    <citation type="submission" date="2019-01" db="EMBL/GenBank/DDBJ databases">
        <authorList>
            <person name="Chen W.-M."/>
        </authorList>
    </citation>
    <scope>NUCLEOTIDE SEQUENCE [LARGE SCALE GENOMIC DNA]</scope>
    <source>
        <strain evidence="8 9">TER-1</strain>
    </source>
</reference>
<feature type="transmembrane region" description="Helical" evidence="6">
    <location>
        <begin position="170"/>
        <end position="193"/>
    </location>
</feature>
<name>A0A437NV93_9HYPH</name>
<feature type="transmembrane region" description="Helical" evidence="6">
    <location>
        <begin position="405"/>
        <end position="428"/>
    </location>
</feature>
<evidence type="ECO:0000256" key="2">
    <source>
        <dbReference type="ARBA" id="ARBA00022692"/>
    </source>
</evidence>
<keyword evidence="2 6" id="KW-0812">Transmembrane</keyword>
<dbReference type="AlphaFoldDB" id="A0A437NV93"/>
<feature type="transmembrane region" description="Helical" evidence="6">
    <location>
        <begin position="83"/>
        <end position="101"/>
    </location>
</feature>
<dbReference type="InterPro" id="IPR005829">
    <property type="entry name" value="Sugar_transporter_CS"/>
</dbReference>
<feature type="transmembrane region" description="Helical" evidence="6">
    <location>
        <begin position="47"/>
        <end position="71"/>
    </location>
</feature>
<dbReference type="PROSITE" id="PS00217">
    <property type="entry name" value="SUGAR_TRANSPORT_2"/>
    <property type="match status" value="1"/>
</dbReference>
<comment type="caution">
    <text evidence="8">The sequence shown here is derived from an EMBL/GenBank/DDBJ whole genome shotgun (WGS) entry which is preliminary data.</text>
</comment>
<comment type="subcellular location">
    <subcellularLocation>
        <location evidence="1">Membrane</location>
        <topology evidence="1">Multi-pass membrane protein</topology>
    </subcellularLocation>
</comment>
<dbReference type="Gene3D" id="1.20.1250.20">
    <property type="entry name" value="MFS general substrate transporter like domains"/>
    <property type="match status" value="1"/>
</dbReference>
<dbReference type="Proteomes" id="UP000286997">
    <property type="component" value="Unassembled WGS sequence"/>
</dbReference>
<evidence type="ECO:0000313" key="8">
    <source>
        <dbReference type="EMBL" id="RVU13838.1"/>
    </source>
</evidence>
<dbReference type="Pfam" id="PF07690">
    <property type="entry name" value="MFS_1"/>
    <property type="match status" value="1"/>
</dbReference>
<dbReference type="PANTHER" id="PTHR23508:SF10">
    <property type="entry name" value="CARBOXYLIC ACID TRANSPORTER PROTEIN HOMOLOG"/>
    <property type="match status" value="1"/>
</dbReference>
<keyword evidence="4 6" id="KW-0472">Membrane</keyword>